<keyword evidence="4" id="KW-0443">Lipid metabolism</keyword>
<protein>
    <submittedName>
        <fullName evidence="7">Putative acyltransferase family protein</fullName>
        <ecNumber evidence="7">2.3.1.-</ecNumber>
        <ecNumber evidence="7">2.3.1.51</ecNumber>
    </submittedName>
</protein>
<comment type="pathway">
    <text evidence="1">Lipid metabolism.</text>
</comment>
<dbReference type="EC" id="2.3.1.51" evidence="7"/>
<dbReference type="GO" id="GO:0006654">
    <property type="term" value="P:phosphatidic acid biosynthetic process"/>
    <property type="evidence" value="ECO:0007669"/>
    <property type="project" value="TreeGrafter"/>
</dbReference>
<reference evidence="7 8" key="1">
    <citation type="submission" date="2018-06" db="EMBL/GenBank/DDBJ databases">
        <authorList>
            <consortium name="Pathogen Informatics"/>
            <person name="Doyle S."/>
        </authorList>
    </citation>
    <scope>NUCLEOTIDE SEQUENCE [LARGE SCALE GENOMIC DNA]</scope>
    <source>
        <strain evidence="7 8">NCTC11087</strain>
    </source>
</reference>
<evidence type="ECO:0000259" key="6">
    <source>
        <dbReference type="SMART" id="SM00563"/>
    </source>
</evidence>
<dbReference type="SUPFAM" id="SSF69593">
    <property type="entry name" value="Glycerol-3-phosphate (1)-acyltransferase"/>
    <property type="match status" value="1"/>
</dbReference>
<dbReference type="OrthoDB" id="9803035at2"/>
<evidence type="ECO:0000256" key="2">
    <source>
        <dbReference type="ARBA" id="ARBA00022516"/>
    </source>
</evidence>
<sequence length="231" mass="26428">MRITQIVKALPFLPASWISSKIYQNKTQEESQIRLEKWSTLILKVLGYRLQVQGVENVPMQETIYFVSNHQGTLDPALILASSPVHLAFISKKENETMPIFGRWACNIGTIHFDRESREGNVHMLREAARELKQGKNLLVFPEGTRSMGDTMHDFKAGALLPAYLSKATIVPIALKKSYSFDIKGDKTKQLGIEYGKPIRPEEYKKMDQEDLAQQLHDWIQSRIEISPEDK</sequence>
<dbReference type="SMART" id="SM00563">
    <property type="entry name" value="PlsC"/>
    <property type="match status" value="1"/>
</dbReference>
<keyword evidence="2" id="KW-0444">Lipid biosynthesis</keyword>
<keyword evidence="5 7" id="KW-0012">Acyltransferase</keyword>
<dbReference type="PANTHER" id="PTHR10434">
    <property type="entry name" value="1-ACYL-SN-GLYCEROL-3-PHOSPHATE ACYLTRANSFERASE"/>
    <property type="match status" value="1"/>
</dbReference>
<dbReference type="AlphaFoldDB" id="A0A380LPI7"/>
<evidence type="ECO:0000256" key="3">
    <source>
        <dbReference type="ARBA" id="ARBA00022679"/>
    </source>
</evidence>
<dbReference type="Pfam" id="PF01553">
    <property type="entry name" value="Acyltransferase"/>
    <property type="match status" value="1"/>
</dbReference>
<dbReference type="EMBL" id="UHFX01000003">
    <property type="protein sequence ID" value="SUO04500.1"/>
    <property type="molecule type" value="Genomic_DNA"/>
</dbReference>
<evidence type="ECO:0000313" key="7">
    <source>
        <dbReference type="EMBL" id="SUO04500.1"/>
    </source>
</evidence>
<keyword evidence="8" id="KW-1185">Reference proteome</keyword>
<evidence type="ECO:0000256" key="5">
    <source>
        <dbReference type="ARBA" id="ARBA00023315"/>
    </source>
</evidence>
<evidence type="ECO:0000256" key="4">
    <source>
        <dbReference type="ARBA" id="ARBA00023098"/>
    </source>
</evidence>
<dbReference type="EC" id="2.3.1.-" evidence="7"/>
<dbReference type="InterPro" id="IPR002123">
    <property type="entry name" value="Plipid/glycerol_acylTrfase"/>
</dbReference>
<keyword evidence="3 7" id="KW-0808">Transferase</keyword>
<dbReference type="CDD" id="cd07989">
    <property type="entry name" value="LPLAT_AGPAT-like"/>
    <property type="match status" value="1"/>
</dbReference>
<evidence type="ECO:0000313" key="8">
    <source>
        <dbReference type="Proteomes" id="UP000255523"/>
    </source>
</evidence>
<gene>
    <name evidence="7" type="primary">plsC</name>
    <name evidence="7" type="ORF">NCTC11087_01421</name>
</gene>
<name>A0A380LPI7_9FIRM</name>
<dbReference type="Proteomes" id="UP000255523">
    <property type="component" value="Unassembled WGS sequence"/>
</dbReference>
<dbReference type="GeneID" id="77462374"/>
<accession>A0A380LPI7</accession>
<dbReference type="GO" id="GO:0003841">
    <property type="term" value="F:1-acylglycerol-3-phosphate O-acyltransferase activity"/>
    <property type="evidence" value="ECO:0007669"/>
    <property type="project" value="UniProtKB-EC"/>
</dbReference>
<dbReference type="RefSeq" id="WP_022789551.1">
    <property type="nucleotide sequence ID" value="NZ_JACJKL010000003.1"/>
</dbReference>
<dbReference type="PANTHER" id="PTHR10434:SF64">
    <property type="entry name" value="1-ACYL-SN-GLYCEROL-3-PHOSPHATE ACYLTRANSFERASE-RELATED"/>
    <property type="match status" value="1"/>
</dbReference>
<organism evidence="7 8">
    <name type="scientific">Faecalicoccus pleomorphus</name>
    <dbReference type="NCBI Taxonomy" id="1323"/>
    <lineage>
        <taxon>Bacteria</taxon>
        <taxon>Bacillati</taxon>
        <taxon>Bacillota</taxon>
        <taxon>Erysipelotrichia</taxon>
        <taxon>Erysipelotrichales</taxon>
        <taxon>Erysipelotrichaceae</taxon>
        <taxon>Faecalicoccus</taxon>
    </lineage>
</organism>
<feature type="domain" description="Phospholipid/glycerol acyltransferase" evidence="6">
    <location>
        <begin position="64"/>
        <end position="178"/>
    </location>
</feature>
<proteinExistence type="predicted"/>
<evidence type="ECO:0000256" key="1">
    <source>
        <dbReference type="ARBA" id="ARBA00005189"/>
    </source>
</evidence>